<dbReference type="Proteomes" id="UP000516369">
    <property type="component" value="Chromosome"/>
</dbReference>
<sequence length="606" mass="59870">MINFSEPPAAGSTLTLRRRIVIQRTTDFQESGELRARVLNYELDYLTAALQQVEDATERSVRLLPADADASLTLPMKSDRAGKTLSFDAEGNVTVATVSASAVMQSLDDIAAGVTNQHFTTADKAKLDSVATGAQVNPASLDEVPDSPSRLAMTVDERSKLQAIANPAAATDAEITAGTATATRTVSPAQIKSAVITHSPVTTVAGRSGAVTLSQADVAGTVPSARAITVGSGLIGGGDLSADRSIAVNLAAAGGSAGTATTVARADHSHAAATTTVDGLFAAIDKQKLDSVAAGAQVNPASLDEVPDSPNRLAMTADERGKLQGVDTGAQVNPASLDELTDGKTRLAMTVEERSKLQAITANADANPAAATDAEITAGTATATRTVSPAQIKSAVITHSPVTTVAGRSGAVTLSQADVAGTVPSARAITVGSGLTGGGDLSADRSIAVNLAAAGGSAGTANTVARADHSHAAATTTVDGLLAAADKQKLDSVAAGAQVNPAAATDAEITTGTATATRTVSPAQIKAAVTIHAPVTTVAGRSGAVTLSQADVAGIVPSARAITVGSGLTGGGDLSADRSIAVNLAAAGGSAGTANTPSPAPTTATP</sequence>
<organism evidence="2 3">
    <name type="scientific">Defluviicoccus vanus</name>
    <dbReference type="NCBI Taxonomy" id="111831"/>
    <lineage>
        <taxon>Bacteria</taxon>
        <taxon>Pseudomonadati</taxon>
        <taxon>Pseudomonadota</taxon>
        <taxon>Alphaproteobacteria</taxon>
        <taxon>Rhodospirillales</taxon>
        <taxon>Rhodospirillaceae</taxon>
        <taxon>Defluviicoccus</taxon>
    </lineage>
</organism>
<evidence type="ECO:0000256" key="1">
    <source>
        <dbReference type="SAM" id="MobiDB-lite"/>
    </source>
</evidence>
<dbReference type="KEGG" id="dvn:HQ394_11810"/>
<protein>
    <submittedName>
        <fullName evidence="2">Uncharacterized protein</fullName>
    </submittedName>
</protein>
<reference evidence="2 3" key="1">
    <citation type="submission" date="2020-05" db="EMBL/GenBank/DDBJ databases">
        <title>Complete closed genome sequence of Defluviicoccus vanus.</title>
        <authorList>
            <person name="Bessarab I."/>
            <person name="Arumugam K."/>
            <person name="Maszenan A.M."/>
            <person name="Seviour R.J."/>
            <person name="Williams R.B."/>
        </authorList>
    </citation>
    <scope>NUCLEOTIDE SEQUENCE [LARGE SCALE GENOMIC DNA]</scope>
    <source>
        <strain evidence="2 3">Ben 114</strain>
    </source>
</reference>
<dbReference type="RefSeq" id="WP_190260392.1">
    <property type="nucleotide sequence ID" value="NZ_CP053923.1"/>
</dbReference>
<gene>
    <name evidence="2" type="ORF">HQ394_11810</name>
</gene>
<name>A0A7H1N2E5_9PROT</name>
<evidence type="ECO:0000313" key="3">
    <source>
        <dbReference type="Proteomes" id="UP000516369"/>
    </source>
</evidence>
<accession>A0A7H1N2E5</accession>
<feature type="region of interest" description="Disordered" evidence="1">
    <location>
        <begin position="587"/>
        <end position="606"/>
    </location>
</feature>
<keyword evidence="3" id="KW-1185">Reference proteome</keyword>
<evidence type="ECO:0000313" key="2">
    <source>
        <dbReference type="EMBL" id="QNT69881.1"/>
    </source>
</evidence>
<proteinExistence type="predicted"/>
<dbReference type="EMBL" id="CP053923">
    <property type="protein sequence ID" value="QNT69881.1"/>
    <property type="molecule type" value="Genomic_DNA"/>
</dbReference>
<dbReference type="AlphaFoldDB" id="A0A7H1N2E5"/>